<accession>A0ABW8SJ95</accession>
<comment type="caution">
    <text evidence="2">The sequence shown here is derived from an EMBL/GenBank/DDBJ whole genome shotgun (WGS) entry which is preliminary data.</text>
</comment>
<protein>
    <submittedName>
        <fullName evidence="2">Uncharacterized protein</fullName>
    </submittedName>
</protein>
<organism evidence="2 3">
    <name type="scientific">Candidatus Clostridium eludens</name>
    <dbReference type="NCBI Taxonomy" id="3381663"/>
    <lineage>
        <taxon>Bacteria</taxon>
        <taxon>Bacillati</taxon>
        <taxon>Bacillota</taxon>
        <taxon>Clostridia</taxon>
        <taxon>Eubacteriales</taxon>
        <taxon>Clostridiaceae</taxon>
        <taxon>Clostridium</taxon>
    </lineage>
</organism>
<evidence type="ECO:0000313" key="3">
    <source>
        <dbReference type="Proteomes" id="UP001623660"/>
    </source>
</evidence>
<dbReference type="Proteomes" id="UP001623660">
    <property type="component" value="Unassembled WGS sequence"/>
</dbReference>
<feature type="transmembrane region" description="Helical" evidence="1">
    <location>
        <begin position="7"/>
        <end position="24"/>
    </location>
</feature>
<keyword evidence="1" id="KW-0812">Transmembrane</keyword>
<keyword evidence="3" id="KW-1185">Reference proteome</keyword>
<gene>
    <name evidence="2" type="ORF">ACJDU8_11100</name>
</gene>
<proteinExistence type="predicted"/>
<keyword evidence="1" id="KW-0472">Membrane</keyword>
<dbReference type="EMBL" id="JBJHZX010000015">
    <property type="protein sequence ID" value="MFL0196107.1"/>
    <property type="molecule type" value="Genomic_DNA"/>
</dbReference>
<name>A0ABW8SJ95_9CLOT</name>
<feature type="transmembrane region" description="Helical" evidence="1">
    <location>
        <begin position="36"/>
        <end position="62"/>
    </location>
</feature>
<dbReference type="RefSeq" id="WP_406792221.1">
    <property type="nucleotide sequence ID" value="NZ_JBJHZX010000015.1"/>
</dbReference>
<reference evidence="2 3" key="1">
    <citation type="submission" date="2024-11" db="EMBL/GenBank/DDBJ databases">
        <authorList>
            <person name="Heng Y.C."/>
            <person name="Lim A.C.H."/>
            <person name="Lee J.K.Y."/>
            <person name="Kittelmann S."/>
        </authorList>
    </citation>
    <scope>NUCLEOTIDE SEQUENCE [LARGE SCALE GENOMIC DNA]</scope>
    <source>
        <strain evidence="2 3">WILCCON 0269</strain>
    </source>
</reference>
<evidence type="ECO:0000313" key="2">
    <source>
        <dbReference type="EMBL" id="MFL0196107.1"/>
    </source>
</evidence>
<sequence length="209" mass="24223">MKTYRDTAIIMSIISVVSLIFAVICEFNQMGGQEHYGFYVNILLGLFSSATLTILISAVSYIHEKKLFYIKFYQESITVIISAQNLIEAMKKRAKDDSLAAIEETKKYVDYLIPMIEEYCYFIKRDKHAKLLETTVSEVGKMLLTVTKLIEYTKQLRIGAISNSKYEEIYSCFSNEIDKKYTADLNKCLGLIEKYNNDIIKNRKMKEFI</sequence>
<keyword evidence="1" id="KW-1133">Transmembrane helix</keyword>
<evidence type="ECO:0000256" key="1">
    <source>
        <dbReference type="SAM" id="Phobius"/>
    </source>
</evidence>